<reference evidence="1" key="1">
    <citation type="submission" date="2020-10" db="EMBL/GenBank/DDBJ databases">
        <title>Feather gene expression reveals the developmental basis of iridescence in African starlings.</title>
        <authorList>
            <person name="Rubenstein D.R."/>
        </authorList>
    </citation>
    <scope>NUCLEOTIDE SEQUENCE</scope>
    <source>
        <strain evidence="1">SS15</strain>
        <tissue evidence="1">Liver</tissue>
    </source>
</reference>
<feature type="non-terminal residue" evidence="1">
    <location>
        <position position="106"/>
    </location>
</feature>
<evidence type="ECO:0000313" key="1">
    <source>
        <dbReference type="EMBL" id="KAG0113053.1"/>
    </source>
</evidence>
<reference evidence="2 3" key="2">
    <citation type="journal article" date="2021" name="J. Hered.">
        <title>Feather Gene Expression Elucidates the Developmental Basis of Plumage Iridescence in African Starlings.</title>
        <authorList>
            <person name="Rubenstein D.R."/>
            <person name="Corvelo A."/>
            <person name="MacManes M.D."/>
            <person name="Maia R."/>
            <person name="Narzisi G."/>
            <person name="Rousaki A."/>
            <person name="Vandenabeele P."/>
            <person name="Shawkey M.D."/>
            <person name="Solomon J."/>
        </authorList>
    </citation>
    <scope>NUCLEOTIDE SEQUENCE [LARGE SCALE GENOMIC DNA]</scope>
    <source>
        <strain evidence="2">SS15</strain>
    </source>
</reference>
<reference evidence="2" key="3">
    <citation type="submission" date="2022-01" db="EMBL/GenBank/DDBJ databases">
        <authorList>
            <person name="Rubenstein D.R."/>
        </authorList>
    </citation>
    <scope>NUCLEOTIDE SEQUENCE</scope>
    <source>
        <strain evidence="2">SS15</strain>
        <tissue evidence="2">Liver</tissue>
    </source>
</reference>
<dbReference type="OrthoDB" id="9113925at2759"/>
<dbReference type="AlphaFoldDB" id="A0A835NCT5"/>
<comment type="caution">
    <text evidence="1">The sequence shown here is derived from an EMBL/GenBank/DDBJ whole genome shotgun (WGS) entry which is preliminary data.</text>
</comment>
<proteinExistence type="predicted"/>
<protein>
    <submittedName>
        <fullName evidence="1">Uncharacterized protein</fullName>
    </submittedName>
</protein>
<evidence type="ECO:0000313" key="3">
    <source>
        <dbReference type="Proteomes" id="UP000618051"/>
    </source>
</evidence>
<dbReference type="EMBL" id="JADDUC020000019">
    <property type="protein sequence ID" value="KAI1233181.1"/>
    <property type="molecule type" value="Genomic_DNA"/>
</dbReference>
<organism evidence="1">
    <name type="scientific">Lamprotornis superbus</name>
    <dbReference type="NCBI Taxonomy" id="245042"/>
    <lineage>
        <taxon>Eukaryota</taxon>
        <taxon>Metazoa</taxon>
        <taxon>Chordata</taxon>
        <taxon>Craniata</taxon>
        <taxon>Vertebrata</taxon>
        <taxon>Euteleostomi</taxon>
        <taxon>Archelosauria</taxon>
        <taxon>Archosauria</taxon>
        <taxon>Dinosauria</taxon>
        <taxon>Saurischia</taxon>
        <taxon>Theropoda</taxon>
        <taxon>Coelurosauria</taxon>
        <taxon>Aves</taxon>
        <taxon>Neognathae</taxon>
        <taxon>Neoaves</taxon>
        <taxon>Telluraves</taxon>
        <taxon>Australaves</taxon>
        <taxon>Passeriformes</taxon>
        <taxon>Sturnidae</taxon>
        <taxon>Lamprotornis</taxon>
    </lineage>
</organism>
<name>A0A835NCT5_9PASS</name>
<gene>
    <name evidence="2" type="ORF">IHE44_0004770</name>
    <name evidence="1" type="ORF">IHE44_012117</name>
</gene>
<dbReference type="Proteomes" id="UP000618051">
    <property type="component" value="Unassembled WGS sequence"/>
</dbReference>
<dbReference type="EMBL" id="JADDUC010000587">
    <property type="protein sequence ID" value="KAG0113053.1"/>
    <property type="molecule type" value="Genomic_DNA"/>
</dbReference>
<keyword evidence="3" id="KW-1185">Reference proteome</keyword>
<evidence type="ECO:0000313" key="2">
    <source>
        <dbReference type="EMBL" id="KAI1233181.1"/>
    </source>
</evidence>
<sequence>LVQYVNGLFLDTKAYKNCLKDTICLCTALAEKNGHPASLSKLQLCHQETLVTRTKGVKQTIDRSYQGRGSGAYMFSSRGRKDFPCYKRSFSFCSSTPSPLCMRTKG</sequence>
<accession>A0A835NCT5</accession>